<protein>
    <recommendedName>
        <fullName evidence="3">DUF1902 domain-containing protein</fullName>
    </recommendedName>
</protein>
<gene>
    <name evidence="1" type="ORF">BECKTC1821D_GA0114238_10892</name>
    <name evidence="2" type="ORF">BECKTC1821F_GA0114240_103620</name>
</gene>
<reference evidence="1" key="1">
    <citation type="submission" date="2019-02" db="EMBL/GenBank/DDBJ databases">
        <authorList>
            <person name="Gruber-Vodicka R. H."/>
            <person name="Seah K. B. B."/>
        </authorList>
    </citation>
    <scope>NUCLEOTIDE SEQUENCE</scope>
    <source>
        <strain evidence="1">BECK_BZ123</strain>
        <strain evidence="2">BECK_BZ126</strain>
    </source>
</reference>
<name>A0A450Z8C8_9GAMM</name>
<dbReference type="EMBL" id="CAADFW010000036">
    <property type="protein sequence ID" value="VFK59732.1"/>
    <property type="molecule type" value="Genomic_DNA"/>
</dbReference>
<proteinExistence type="predicted"/>
<evidence type="ECO:0000313" key="1">
    <source>
        <dbReference type="EMBL" id="VFK50067.1"/>
    </source>
</evidence>
<evidence type="ECO:0008006" key="3">
    <source>
        <dbReference type="Google" id="ProtNLM"/>
    </source>
</evidence>
<dbReference type="AlphaFoldDB" id="A0A450Z8C8"/>
<accession>A0A450Z8C8</accession>
<sequence>MEYTYWRDEDMWIGYLGEYRDYMTQKETMGELRENLMDIYRELTSGRVPAVRHHAELLVAWREGMSFQESRRWTVS</sequence>
<evidence type="ECO:0000313" key="2">
    <source>
        <dbReference type="EMBL" id="VFK59732.1"/>
    </source>
</evidence>
<dbReference type="EMBL" id="CAADFS010000089">
    <property type="protein sequence ID" value="VFK50067.1"/>
    <property type="molecule type" value="Genomic_DNA"/>
</dbReference>
<organism evidence="1">
    <name type="scientific">Candidatus Kentrum sp. TC</name>
    <dbReference type="NCBI Taxonomy" id="2126339"/>
    <lineage>
        <taxon>Bacteria</taxon>
        <taxon>Pseudomonadati</taxon>
        <taxon>Pseudomonadota</taxon>
        <taxon>Gammaproteobacteria</taxon>
        <taxon>Candidatus Kentrum</taxon>
    </lineage>
</organism>